<name>A0AAV2KV29_KNICA</name>
<evidence type="ECO:0000313" key="2">
    <source>
        <dbReference type="EMBL" id="CAL1592795.1"/>
    </source>
</evidence>
<feature type="compositionally biased region" description="Low complexity" evidence="1">
    <location>
        <begin position="97"/>
        <end position="117"/>
    </location>
</feature>
<evidence type="ECO:0000256" key="1">
    <source>
        <dbReference type="SAM" id="MobiDB-lite"/>
    </source>
</evidence>
<organism evidence="2 3">
    <name type="scientific">Knipowitschia caucasica</name>
    <name type="common">Caucasian dwarf goby</name>
    <name type="synonym">Pomatoschistus caucasicus</name>
    <dbReference type="NCBI Taxonomy" id="637954"/>
    <lineage>
        <taxon>Eukaryota</taxon>
        <taxon>Metazoa</taxon>
        <taxon>Chordata</taxon>
        <taxon>Craniata</taxon>
        <taxon>Vertebrata</taxon>
        <taxon>Euteleostomi</taxon>
        <taxon>Actinopterygii</taxon>
        <taxon>Neopterygii</taxon>
        <taxon>Teleostei</taxon>
        <taxon>Neoteleostei</taxon>
        <taxon>Acanthomorphata</taxon>
        <taxon>Gobiaria</taxon>
        <taxon>Gobiiformes</taxon>
        <taxon>Gobioidei</taxon>
        <taxon>Gobiidae</taxon>
        <taxon>Gobiinae</taxon>
        <taxon>Knipowitschia</taxon>
    </lineage>
</organism>
<proteinExistence type="predicted"/>
<dbReference type="Proteomes" id="UP001497482">
    <property type="component" value="Chromosome 2"/>
</dbReference>
<dbReference type="EMBL" id="OZ035824">
    <property type="protein sequence ID" value="CAL1592795.1"/>
    <property type="molecule type" value="Genomic_DNA"/>
</dbReference>
<keyword evidence="3" id="KW-1185">Reference proteome</keyword>
<dbReference type="AlphaFoldDB" id="A0AAV2KV29"/>
<feature type="compositionally biased region" description="Basic and acidic residues" evidence="1">
    <location>
        <begin position="38"/>
        <end position="61"/>
    </location>
</feature>
<feature type="region of interest" description="Disordered" evidence="1">
    <location>
        <begin position="1"/>
        <end position="117"/>
    </location>
</feature>
<accession>A0AAV2KV29</accession>
<feature type="compositionally biased region" description="Low complexity" evidence="1">
    <location>
        <begin position="63"/>
        <end position="78"/>
    </location>
</feature>
<protein>
    <submittedName>
        <fullName evidence="2">Uncharacterized protein</fullName>
    </submittedName>
</protein>
<gene>
    <name evidence="2" type="ORF">KC01_LOCUS22000</name>
</gene>
<sequence>MPTLVYKDAELGLRGTRSTRTRDQSEDAGPGQSHGTRTLRDQDSAGPERGRGTRTPRDRDSAGPGLRGTRLRGTGTPRDQSEDAARGTRSTRTRHAGPGLRGTTGYTRRPTTLQRYV</sequence>
<reference evidence="2 3" key="1">
    <citation type="submission" date="2024-04" db="EMBL/GenBank/DDBJ databases">
        <authorList>
            <person name="Waldvogel A.-M."/>
            <person name="Schoenle A."/>
        </authorList>
    </citation>
    <scope>NUCLEOTIDE SEQUENCE [LARGE SCALE GENOMIC DNA]</scope>
</reference>
<evidence type="ECO:0000313" key="3">
    <source>
        <dbReference type="Proteomes" id="UP001497482"/>
    </source>
</evidence>